<sequence length="300" mass="35860">IFIIKNYITLKMTRISYNVFFVNLSCLSVVIVCLLLTTTNCSYDGSNGILSVDQEPNDIRQYKVFHTLEDVLAVLQDPKYKNWTMVSKLLDVWETENKPRRLKKPLSEKRQYPYIQVEGMQRNLRRSFCRDLAKGMGAKYIRNIPRKFYRFRRRFIKDIELQRAYVALGNYVTSMSLKYELEERPVVMAGFWMNQAALYIAKKYTNVEEFPPNGSDIYKWPKDLEKPDLIFFHNVHRESPTRKPENEALLQRISKAYLKFVEPSVIELNDTFSNMNREHLRHVRKIIREELQERYEELEM</sequence>
<feature type="non-terminal residue" evidence="2">
    <location>
        <position position="1"/>
    </location>
</feature>
<keyword evidence="1" id="KW-0472">Membrane</keyword>
<evidence type="ECO:0000256" key="1">
    <source>
        <dbReference type="SAM" id="Phobius"/>
    </source>
</evidence>
<keyword evidence="1" id="KW-1133">Transmembrane helix</keyword>
<gene>
    <name evidence="2" type="ORF">g.4820</name>
</gene>
<protein>
    <submittedName>
        <fullName evidence="2">Uncharacterized protein</fullName>
    </submittedName>
</protein>
<accession>A0A1B6DAG6</accession>
<organism evidence="2">
    <name type="scientific">Clastoptera arizonana</name>
    <name type="common">Arizona spittle bug</name>
    <dbReference type="NCBI Taxonomy" id="38151"/>
    <lineage>
        <taxon>Eukaryota</taxon>
        <taxon>Metazoa</taxon>
        <taxon>Ecdysozoa</taxon>
        <taxon>Arthropoda</taxon>
        <taxon>Hexapoda</taxon>
        <taxon>Insecta</taxon>
        <taxon>Pterygota</taxon>
        <taxon>Neoptera</taxon>
        <taxon>Paraneoptera</taxon>
        <taxon>Hemiptera</taxon>
        <taxon>Auchenorrhyncha</taxon>
        <taxon>Cercopoidea</taxon>
        <taxon>Clastopteridae</taxon>
        <taxon>Clastoptera</taxon>
    </lineage>
</organism>
<evidence type="ECO:0000313" key="2">
    <source>
        <dbReference type="EMBL" id="JAS22689.1"/>
    </source>
</evidence>
<dbReference type="EMBL" id="GEDC01014609">
    <property type="protein sequence ID" value="JAS22689.1"/>
    <property type="molecule type" value="Transcribed_RNA"/>
</dbReference>
<proteinExistence type="predicted"/>
<keyword evidence="1" id="KW-0812">Transmembrane</keyword>
<feature type="transmembrane region" description="Helical" evidence="1">
    <location>
        <begin position="15"/>
        <end position="37"/>
    </location>
</feature>
<name>A0A1B6DAG6_9HEMI</name>
<reference evidence="2" key="1">
    <citation type="submission" date="2015-12" db="EMBL/GenBank/DDBJ databases">
        <title>De novo transcriptome assembly of four potential Pierce s Disease insect vectors from Arizona vineyards.</title>
        <authorList>
            <person name="Tassone E.E."/>
        </authorList>
    </citation>
    <scope>NUCLEOTIDE SEQUENCE</scope>
</reference>
<dbReference type="AlphaFoldDB" id="A0A1B6DAG6"/>